<proteinExistence type="predicted"/>
<evidence type="ECO:0000313" key="2">
    <source>
        <dbReference type="EMBL" id="TKC12436.1"/>
    </source>
</evidence>
<dbReference type="RefSeq" id="WP_136838478.1">
    <property type="nucleotide sequence ID" value="NZ_SWBR01000001.1"/>
</dbReference>
<sequence length="270" mass="30878">MGFLINLTCMNSKTLHVLNGDATMNVFKETEISGDILIWREILSEGPVTKNSLFQLRSKWIYETFGENYDSYKEKVINEVNKLNSLTEYDQIILWFEYDLVCQINLIFVLATLKNINYEIPIYLICPDKFDGLPNFRGLGELSPTQLKKLLPTKIKLSLVDLDLAAKAWDLYIENDSTRITTFLKGDFGKLALLKKALAAHLMRSEKSNGLNHIHEVLLGFINAGMTNKSEIYEKFWAQESIFGLGDLQLDLALNEIQKKGFISKDFAFT</sequence>
<protein>
    <submittedName>
        <fullName evidence="2">DUF1835 domain-containing protein</fullName>
    </submittedName>
</protein>
<dbReference type="EMBL" id="SWBR01000001">
    <property type="protein sequence ID" value="TKC12436.1"/>
    <property type="molecule type" value="Genomic_DNA"/>
</dbReference>
<dbReference type="Pfam" id="PF08874">
    <property type="entry name" value="DUF1835"/>
    <property type="match status" value="1"/>
</dbReference>
<name>A0A4U1CUW9_9SPHI</name>
<gene>
    <name evidence="2" type="ORF">FA048_02125</name>
</gene>
<keyword evidence="3" id="KW-1185">Reference proteome</keyword>
<accession>A0A4U1CUW9</accession>
<comment type="caution">
    <text evidence="2">The sequence shown here is derived from an EMBL/GenBank/DDBJ whole genome shotgun (WGS) entry which is preliminary data.</text>
</comment>
<organism evidence="2 3">
    <name type="scientific">Pedobacter polaris</name>
    <dbReference type="NCBI Taxonomy" id="2571273"/>
    <lineage>
        <taxon>Bacteria</taxon>
        <taxon>Pseudomonadati</taxon>
        <taxon>Bacteroidota</taxon>
        <taxon>Sphingobacteriia</taxon>
        <taxon>Sphingobacteriales</taxon>
        <taxon>Sphingobacteriaceae</taxon>
        <taxon>Pedobacter</taxon>
    </lineage>
</organism>
<evidence type="ECO:0000313" key="3">
    <source>
        <dbReference type="Proteomes" id="UP000309488"/>
    </source>
</evidence>
<feature type="domain" description="DUF1835" evidence="1">
    <location>
        <begin position="16"/>
        <end position="120"/>
    </location>
</feature>
<dbReference type="InterPro" id="IPR014973">
    <property type="entry name" value="DUF1835"/>
</dbReference>
<dbReference type="Proteomes" id="UP000309488">
    <property type="component" value="Unassembled WGS sequence"/>
</dbReference>
<reference evidence="2 3" key="1">
    <citation type="submission" date="2019-04" db="EMBL/GenBank/DDBJ databases">
        <title>Pedobacter sp. RP-3-22 sp. nov., isolated from Arctic soil.</title>
        <authorList>
            <person name="Dahal R.H."/>
            <person name="Kim D.-U."/>
        </authorList>
    </citation>
    <scope>NUCLEOTIDE SEQUENCE [LARGE SCALE GENOMIC DNA]</scope>
    <source>
        <strain evidence="2 3">RP-3-22</strain>
    </source>
</reference>
<evidence type="ECO:0000259" key="1">
    <source>
        <dbReference type="Pfam" id="PF08874"/>
    </source>
</evidence>
<dbReference type="AlphaFoldDB" id="A0A4U1CUW9"/>
<dbReference type="OrthoDB" id="127805at2"/>